<keyword evidence="3" id="KW-0274">FAD</keyword>
<dbReference type="Proteomes" id="UP000002669">
    <property type="component" value="Unassembled WGS sequence"/>
</dbReference>
<dbReference type="OMA" id="VREIMWD"/>
<accession>E4V2V0</accession>
<proteinExistence type="inferred from homology"/>
<evidence type="ECO:0000256" key="1">
    <source>
        <dbReference type="ARBA" id="ARBA00007992"/>
    </source>
</evidence>
<keyword evidence="4" id="KW-0560">Oxidoreductase</keyword>
<evidence type="ECO:0000313" key="8">
    <source>
        <dbReference type="Proteomes" id="UP000002669"/>
    </source>
</evidence>
<feature type="domain" description="FAD-binding" evidence="6">
    <location>
        <begin position="19"/>
        <end position="353"/>
    </location>
</feature>
<keyword evidence="5" id="KW-1133">Transmembrane helix</keyword>
<dbReference type="GO" id="GO:0004497">
    <property type="term" value="F:monooxygenase activity"/>
    <property type="evidence" value="ECO:0007669"/>
    <property type="project" value="InterPro"/>
</dbReference>
<dbReference type="PANTHER" id="PTHR47356:SF2">
    <property type="entry name" value="FAD-BINDING DOMAIN-CONTAINING PROTEIN-RELATED"/>
    <property type="match status" value="1"/>
</dbReference>
<evidence type="ECO:0000259" key="6">
    <source>
        <dbReference type="Pfam" id="PF01494"/>
    </source>
</evidence>
<dbReference type="SUPFAM" id="SSF51905">
    <property type="entry name" value="FAD/NAD(P)-binding domain"/>
    <property type="match status" value="1"/>
</dbReference>
<dbReference type="InParanoid" id="E4V2V0"/>
<dbReference type="InterPro" id="IPR002938">
    <property type="entry name" value="FAD-bd"/>
</dbReference>
<dbReference type="EMBL" id="DS989828">
    <property type="protein sequence ID" value="EFR04324.1"/>
    <property type="molecule type" value="Genomic_DNA"/>
</dbReference>
<comment type="similarity">
    <text evidence="1">Belongs to the paxM FAD-dependent monooxygenase family.</text>
</comment>
<dbReference type="VEuPathDB" id="FungiDB:MGYG_07331"/>
<keyword evidence="8" id="KW-1185">Reference proteome</keyword>
<dbReference type="RefSeq" id="XP_003170087.1">
    <property type="nucleotide sequence ID" value="XM_003170039.1"/>
</dbReference>
<dbReference type="PRINTS" id="PR00420">
    <property type="entry name" value="RNGMNOXGNASE"/>
</dbReference>
<keyword evidence="5" id="KW-0472">Membrane</keyword>
<name>E4V2V0_ARTGP</name>
<sequence>MIAAIPETLASKGSNMPFKVIIVGAGVAGLCLAHCLEKANIDYLVLDKGVVAPPFGTTITMQPHGCRILHQLGLLDQVLDNCSTMGRGYYRTSDGKCFLENDFFPIVKKYAGYDTRTLSRSLFLRILYDNLPDPSKILERHRVVNIIEENSIVRAILSDGTEYVGDLVVGTDGVHSKVRELMWDQANQAIPHFISTSEKRSMVTTYGAIVAQCPPMPGLGPTDMHSISNDKMSFLLLCQPDFISYILHYKLPENQQCRWPSRAKFTEADMEALAAKFADYPICESVVFGELWRTRTKAQMISLEEGVLNHWFFGRTVLAGDAIHKVTPNSALGGCTAMEDVVCISNALHAALNLHPNKKPSDVEISAALKFYQDSRLSRVKAIVKVASDLTRLQACDGWAMYIRHRWITPLIGLDALAINIAKLASSAPKLDYVPFIERRGLLGWQDTPKTVIARARMDKERPWYHGFLTHDMLTVLGFLFTLVSTLLLFIVKAASSRWLPLFGVAAN</sequence>
<dbReference type="AlphaFoldDB" id="E4V2V0"/>
<dbReference type="Pfam" id="PF01494">
    <property type="entry name" value="FAD_binding_3"/>
    <property type="match status" value="1"/>
</dbReference>
<dbReference type="HOGENOM" id="CLU_009665_12_2_1"/>
<dbReference type="eggNOG" id="KOG2614">
    <property type="taxonomic scope" value="Eukaryota"/>
</dbReference>
<dbReference type="OrthoDB" id="10029326at2759"/>
<feature type="transmembrane region" description="Helical" evidence="5">
    <location>
        <begin position="473"/>
        <end position="492"/>
    </location>
</feature>
<organism evidence="8">
    <name type="scientific">Arthroderma gypseum (strain ATCC MYA-4604 / CBS 118893)</name>
    <name type="common">Microsporum gypseum</name>
    <dbReference type="NCBI Taxonomy" id="535722"/>
    <lineage>
        <taxon>Eukaryota</taxon>
        <taxon>Fungi</taxon>
        <taxon>Dikarya</taxon>
        <taxon>Ascomycota</taxon>
        <taxon>Pezizomycotina</taxon>
        <taxon>Eurotiomycetes</taxon>
        <taxon>Eurotiomycetidae</taxon>
        <taxon>Onygenales</taxon>
        <taxon>Arthrodermataceae</taxon>
        <taxon>Nannizzia</taxon>
    </lineage>
</organism>
<gene>
    <name evidence="7" type="ORF">MGYG_07331</name>
</gene>
<evidence type="ECO:0000256" key="4">
    <source>
        <dbReference type="ARBA" id="ARBA00023002"/>
    </source>
</evidence>
<reference evidence="8" key="1">
    <citation type="journal article" date="2012" name="MBio">
        <title>Comparative genome analysis of Trichophyton rubrum and related dermatophytes reveals candidate genes involved in infection.</title>
        <authorList>
            <person name="Martinez D.A."/>
            <person name="Oliver B.G."/>
            <person name="Graeser Y."/>
            <person name="Goldberg J.M."/>
            <person name="Li W."/>
            <person name="Martinez-Rossi N.M."/>
            <person name="Monod M."/>
            <person name="Shelest E."/>
            <person name="Barton R.C."/>
            <person name="Birch E."/>
            <person name="Brakhage A.A."/>
            <person name="Chen Z."/>
            <person name="Gurr S.J."/>
            <person name="Heiman D."/>
            <person name="Heitman J."/>
            <person name="Kosti I."/>
            <person name="Rossi A."/>
            <person name="Saif S."/>
            <person name="Samalova M."/>
            <person name="Saunders C.W."/>
            <person name="Shea T."/>
            <person name="Summerbell R.C."/>
            <person name="Xu J."/>
            <person name="Young S."/>
            <person name="Zeng Q."/>
            <person name="Birren B.W."/>
            <person name="Cuomo C.A."/>
            <person name="White T.C."/>
        </authorList>
    </citation>
    <scope>NUCLEOTIDE SEQUENCE [LARGE SCALE GENOMIC DNA]</scope>
    <source>
        <strain evidence="8">ATCC MYA-4604 / CBS 118893</strain>
    </source>
</reference>
<dbReference type="STRING" id="535722.E4V2V0"/>
<dbReference type="GO" id="GO:0071949">
    <property type="term" value="F:FAD binding"/>
    <property type="evidence" value="ECO:0007669"/>
    <property type="project" value="InterPro"/>
</dbReference>
<evidence type="ECO:0000256" key="2">
    <source>
        <dbReference type="ARBA" id="ARBA00022630"/>
    </source>
</evidence>
<dbReference type="PANTHER" id="PTHR47356">
    <property type="entry name" value="FAD-DEPENDENT MONOOXYGENASE ASQG-RELATED"/>
    <property type="match status" value="1"/>
</dbReference>
<evidence type="ECO:0000256" key="5">
    <source>
        <dbReference type="SAM" id="Phobius"/>
    </source>
</evidence>
<evidence type="ECO:0000313" key="7">
    <source>
        <dbReference type="EMBL" id="EFR04324.1"/>
    </source>
</evidence>
<dbReference type="GeneID" id="10025324"/>
<protein>
    <submittedName>
        <fullName evidence="7">FAD binding domain-containing protein</fullName>
    </submittedName>
</protein>
<keyword evidence="5" id="KW-0812">Transmembrane</keyword>
<dbReference type="Gene3D" id="3.50.50.60">
    <property type="entry name" value="FAD/NAD(P)-binding domain"/>
    <property type="match status" value="1"/>
</dbReference>
<keyword evidence="2" id="KW-0285">Flavoprotein</keyword>
<dbReference type="InterPro" id="IPR036188">
    <property type="entry name" value="FAD/NAD-bd_sf"/>
</dbReference>
<dbReference type="InterPro" id="IPR050562">
    <property type="entry name" value="FAD_mOase_fung"/>
</dbReference>
<evidence type="ECO:0000256" key="3">
    <source>
        <dbReference type="ARBA" id="ARBA00022827"/>
    </source>
</evidence>